<dbReference type="PROSITE" id="PS50144">
    <property type="entry name" value="MATH"/>
    <property type="match status" value="2"/>
</dbReference>
<feature type="domain" description="MATH" evidence="1">
    <location>
        <begin position="55"/>
        <end position="185"/>
    </location>
</feature>
<reference evidence="2" key="1">
    <citation type="submission" date="2022-12" db="EMBL/GenBank/DDBJ databases">
        <title>Draft genome assemblies for two species of Escallonia (Escalloniales).</title>
        <authorList>
            <person name="Chanderbali A."/>
            <person name="Dervinis C."/>
            <person name="Anghel I."/>
            <person name="Soltis D."/>
            <person name="Soltis P."/>
            <person name="Zapata F."/>
        </authorList>
    </citation>
    <scope>NUCLEOTIDE SEQUENCE</scope>
    <source>
        <strain evidence="2">UCBG92.1500</strain>
        <tissue evidence="2">Leaf</tissue>
    </source>
</reference>
<name>A0AA88RTK5_9ASTE</name>
<dbReference type="PANTHER" id="PTHR46162:SF2">
    <property type="entry name" value="ANKYRIN REPEAT-CONTAINING PROTEIN-RELATED"/>
    <property type="match status" value="1"/>
</dbReference>
<dbReference type="Proteomes" id="UP001187471">
    <property type="component" value="Unassembled WGS sequence"/>
</dbReference>
<feature type="domain" description="MATH" evidence="1">
    <location>
        <begin position="1"/>
        <end position="35"/>
    </location>
</feature>
<evidence type="ECO:0000259" key="1">
    <source>
        <dbReference type="PROSITE" id="PS50144"/>
    </source>
</evidence>
<proteinExistence type="predicted"/>
<dbReference type="SUPFAM" id="SSF49599">
    <property type="entry name" value="TRAF domain-like"/>
    <property type="match status" value="2"/>
</dbReference>
<evidence type="ECO:0000313" key="2">
    <source>
        <dbReference type="EMBL" id="KAK2996004.1"/>
    </source>
</evidence>
<dbReference type="SMART" id="SM00061">
    <property type="entry name" value="MATH"/>
    <property type="match status" value="1"/>
</dbReference>
<dbReference type="PANTHER" id="PTHR46162">
    <property type="entry name" value="TRAF-LIKE FAMILY PROTEIN"/>
    <property type="match status" value="1"/>
</dbReference>
<dbReference type="Pfam" id="PF22486">
    <property type="entry name" value="MATH_2"/>
    <property type="match status" value="1"/>
</dbReference>
<dbReference type="InterPro" id="IPR002083">
    <property type="entry name" value="MATH/TRAF_dom"/>
</dbReference>
<sequence length="195" mass="22135">MKTEWGFGKLLPLHTFNDASNGFLVDDSCVIGVELFLVRDTAKGESMSLVKDLKQNTHTWRIDNLSERRDDKLWSEEFIVGGPGGDYKWYICLYPNGAGKAKGKFISVYLYLGAYSQVPQGGKVYAEYKLRIKHQLGKGDYVKEDRYWFACQCYSEGEKSEAFIDYPSLKDGFLFNDCLVVEAEIMTVCLAKGLN</sequence>
<evidence type="ECO:0000313" key="3">
    <source>
        <dbReference type="Proteomes" id="UP001187471"/>
    </source>
</evidence>
<comment type="caution">
    <text evidence="2">The sequence shown here is derived from an EMBL/GenBank/DDBJ whole genome shotgun (WGS) entry which is preliminary data.</text>
</comment>
<keyword evidence="3" id="KW-1185">Reference proteome</keyword>
<dbReference type="CDD" id="cd00121">
    <property type="entry name" value="MATH"/>
    <property type="match status" value="1"/>
</dbReference>
<protein>
    <recommendedName>
        <fullName evidence="1">MATH domain-containing protein</fullName>
    </recommendedName>
</protein>
<dbReference type="EMBL" id="JAVXUO010000030">
    <property type="protein sequence ID" value="KAK2996004.1"/>
    <property type="molecule type" value="Genomic_DNA"/>
</dbReference>
<dbReference type="Gene3D" id="2.60.210.10">
    <property type="entry name" value="Apoptosis, Tumor Necrosis Factor Receptor Associated Protein 2, Chain A"/>
    <property type="match status" value="2"/>
</dbReference>
<dbReference type="InterPro" id="IPR008974">
    <property type="entry name" value="TRAF-like"/>
</dbReference>
<organism evidence="2 3">
    <name type="scientific">Escallonia rubra</name>
    <dbReference type="NCBI Taxonomy" id="112253"/>
    <lineage>
        <taxon>Eukaryota</taxon>
        <taxon>Viridiplantae</taxon>
        <taxon>Streptophyta</taxon>
        <taxon>Embryophyta</taxon>
        <taxon>Tracheophyta</taxon>
        <taxon>Spermatophyta</taxon>
        <taxon>Magnoliopsida</taxon>
        <taxon>eudicotyledons</taxon>
        <taxon>Gunneridae</taxon>
        <taxon>Pentapetalae</taxon>
        <taxon>asterids</taxon>
        <taxon>campanulids</taxon>
        <taxon>Escalloniales</taxon>
        <taxon>Escalloniaceae</taxon>
        <taxon>Escallonia</taxon>
    </lineage>
</organism>
<gene>
    <name evidence="2" type="ORF">RJ640_019471</name>
</gene>
<dbReference type="AlphaFoldDB" id="A0AA88RTK5"/>
<accession>A0AA88RTK5</accession>